<dbReference type="EMBL" id="JBHTCE010000004">
    <property type="protein sequence ID" value="MFC7391200.1"/>
    <property type="molecule type" value="Genomic_DNA"/>
</dbReference>
<accession>A0ABW2PTZ4</accession>
<organism evidence="2 3">
    <name type="scientific">Exiguobacterium aestuarii</name>
    <dbReference type="NCBI Taxonomy" id="273527"/>
    <lineage>
        <taxon>Bacteria</taxon>
        <taxon>Bacillati</taxon>
        <taxon>Bacillota</taxon>
        <taxon>Bacilli</taxon>
        <taxon>Bacillales</taxon>
        <taxon>Bacillales Family XII. Incertae Sedis</taxon>
        <taxon>Exiguobacterium</taxon>
    </lineage>
</organism>
<feature type="transmembrane region" description="Helical" evidence="1">
    <location>
        <begin position="14"/>
        <end position="34"/>
    </location>
</feature>
<name>A0ABW2PTZ4_9BACL</name>
<dbReference type="RefSeq" id="WP_214790963.1">
    <property type="nucleotide sequence ID" value="NZ_JANIEL010000101.1"/>
</dbReference>
<keyword evidence="1" id="KW-0472">Membrane</keyword>
<proteinExistence type="predicted"/>
<evidence type="ECO:0008006" key="4">
    <source>
        <dbReference type="Google" id="ProtNLM"/>
    </source>
</evidence>
<evidence type="ECO:0000313" key="3">
    <source>
        <dbReference type="Proteomes" id="UP001596439"/>
    </source>
</evidence>
<comment type="caution">
    <text evidence="2">The sequence shown here is derived from an EMBL/GenBank/DDBJ whole genome shotgun (WGS) entry which is preliminary data.</text>
</comment>
<sequence length="142" mass="16594">MNERMTQEQAWKRLFDQWIFGLFGTFVVLMLPISLLTDELTWGVLYIACTLIPLNILYVKRYQMRLGFQPKLKGLYRRQLARDVINSVACFLALNDQLLFTSNVAYIYVTVFIGGAILWTLNVNKQTKRQDEGYMKIDKEAV</sequence>
<evidence type="ECO:0000256" key="1">
    <source>
        <dbReference type="SAM" id="Phobius"/>
    </source>
</evidence>
<keyword evidence="1" id="KW-1133">Transmembrane helix</keyword>
<dbReference type="Proteomes" id="UP001596439">
    <property type="component" value="Unassembled WGS sequence"/>
</dbReference>
<keyword evidence="1" id="KW-0812">Transmembrane</keyword>
<feature type="transmembrane region" description="Helical" evidence="1">
    <location>
        <begin position="40"/>
        <end position="59"/>
    </location>
</feature>
<feature type="transmembrane region" description="Helical" evidence="1">
    <location>
        <begin position="105"/>
        <end position="123"/>
    </location>
</feature>
<keyword evidence="3" id="KW-1185">Reference proteome</keyword>
<reference evidence="3" key="1">
    <citation type="journal article" date="2019" name="Int. J. Syst. Evol. Microbiol.">
        <title>The Global Catalogue of Microorganisms (GCM) 10K type strain sequencing project: providing services to taxonomists for standard genome sequencing and annotation.</title>
        <authorList>
            <consortium name="The Broad Institute Genomics Platform"/>
            <consortium name="The Broad Institute Genome Sequencing Center for Infectious Disease"/>
            <person name="Wu L."/>
            <person name="Ma J."/>
        </authorList>
    </citation>
    <scope>NUCLEOTIDE SEQUENCE [LARGE SCALE GENOMIC DNA]</scope>
    <source>
        <strain evidence="3">CCUG 55590</strain>
    </source>
</reference>
<evidence type="ECO:0000313" key="2">
    <source>
        <dbReference type="EMBL" id="MFC7391200.1"/>
    </source>
</evidence>
<gene>
    <name evidence="2" type="ORF">ACFQO8_13755</name>
</gene>
<protein>
    <recommendedName>
        <fullName evidence="4">MFS transporter permease</fullName>
    </recommendedName>
</protein>